<feature type="region of interest" description="Disordered" evidence="1">
    <location>
        <begin position="1"/>
        <end position="46"/>
    </location>
</feature>
<proteinExistence type="predicted"/>
<evidence type="ECO:0000313" key="3">
    <source>
        <dbReference type="Proteomes" id="UP000652761"/>
    </source>
</evidence>
<keyword evidence="3" id="KW-1185">Reference proteome</keyword>
<gene>
    <name evidence="2" type="ORF">Taro_044100</name>
</gene>
<comment type="caution">
    <text evidence="2">The sequence shown here is derived from an EMBL/GenBank/DDBJ whole genome shotgun (WGS) entry which is preliminary data.</text>
</comment>
<reference evidence="2" key="1">
    <citation type="submission" date="2017-07" db="EMBL/GenBank/DDBJ databases">
        <title>Taro Niue Genome Assembly and Annotation.</title>
        <authorList>
            <person name="Atibalentja N."/>
            <person name="Keating K."/>
            <person name="Fields C.J."/>
        </authorList>
    </citation>
    <scope>NUCLEOTIDE SEQUENCE</scope>
    <source>
        <strain evidence="2">Niue_2</strain>
        <tissue evidence="2">Leaf</tissue>
    </source>
</reference>
<dbReference type="Proteomes" id="UP000652761">
    <property type="component" value="Unassembled WGS sequence"/>
</dbReference>
<feature type="compositionally biased region" description="Basic and acidic residues" evidence="1">
    <location>
        <begin position="1"/>
        <end position="16"/>
    </location>
</feature>
<evidence type="ECO:0000313" key="2">
    <source>
        <dbReference type="EMBL" id="MQM11199.1"/>
    </source>
</evidence>
<name>A0A843WMU5_COLES</name>
<organism evidence="2 3">
    <name type="scientific">Colocasia esculenta</name>
    <name type="common">Wild taro</name>
    <name type="synonym">Arum esculentum</name>
    <dbReference type="NCBI Taxonomy" id="4460"/>
    <lineage>
        <taxon>Eukaryota</taxon>
        <taxon>Viridiplantae</taxon>
        <taxon>Streptophyta</taxon>
        <taxon>Embryophyta</taxon>
        <taxon>Tracheophyta</taxon>
        <taxon>Spermatophyta</taxon>
        <taxon>Magnoliopsida</taxon>
        <taxon>Liliopsida</taxon>
        <taxon>Araceae</taxon>
        <taxon>Aroideae</taxon>
        <taxon>Colocasieae</taxon>
        <taxon>Colocasia</taxon>
    </lineage>
</organism>
<dbReference type="AlphaFoldDB" id="A0A843WMU5"/>
<sequence length="79" mass="8474">MRDRVGNNGKEGEDSRSLTGEGIEGGGVGFAPTPSREPPWTETTSLPFALAEGGYLLPSHRAEGGRIPSHRWRSLLRAS</sequence>
<evidence type="ECO:0000256" key="1">
    <source>
        <dbReference type="SAM" id="MobiDB-lite"/>
    </source>
</evidence>
<protein>
    <submittedName>
        <fullName evidence="2">Uncharacterized protein</fullName>
    </submittedName>
</protein>
<dbReference type="EMBL" id="NMUH01004897">
    <property type="protein sequence ID" value="MQM11199.1"/>
    <property type="molecule type" value="Genomic_DNA"/>
</dbReference>
<accession>A0A843WMU5</accession>